<proteinExistence type="predicted"/>
<protein>
    <recommendedName>
        <fullName evidence="3">TIGR03083 family protein</fullName>
    </recommendedName>
</protein>
<dbReference type="EMBL" id="FOWC01000001">
    <property type="protein sequence ID" value="SFO36990.1"/>
    <property type="molecule type" value="Genomic_DNA"/>
</dbReference>
<dbReference type="STRING" id="112413.SAMN05421854_1011686"/>
<evidence type="ECO:0000313" key="1">
    <source>
        <dbReference type="EMBL" id="SFO36990.1"/>
    </source>
</evidence>
<organism evidence="1 2">
    <name type="scientific">Amycolatopsis rubida</name>
    <dbReference type="NCBI Taxonomy" id="112413"/>
    <lineage>
        <taxon>Bacteria</taxon>
        <taxon>Bacillati</taxon>
        <taxon>Actinomycetota</taxon>
        <taxon>Actinomycetes</taxon>
        <taxon>Pseudonocardiales</taxon>
        <taxon>Pseudonocardiaceae</taxon>
        <taxon>Amycolatopsis</taxon>
    </lineage>
</organism>
<reference evidence="1 2" key="1">
    <citation type="submission" date="2016-10" db="EMBL/GenBank/DDBJ databases">
        <authorList>
            <person name="de Groot N.N."/>
        </authorList>
    </citation>
    <scope>NUCLEOTIDE SEQUENCE [LARGE SCALE GENOMIC DNA]</scope>
    <source>
        <strain evidence="1 2">DSM 44637</strain>
    </source>
</reference>
<dbReference type="AlphaFoldDB" id="A0A1I5GM53"/>
<dbReference type="Proteomes" id="UP000199137">
    <property type="component" value="Unassembled WGS sequence"/>
</dbReference>
<dbReference type="InterPro" id="IPR034660">
    <property type="entry name" value="DinB/YfiT-like"/>
</dbReference>
<evidence type="ECO:0008006" key="3">
    <source>
        <dbReference type="Google" id="ProtNLM"/>
    </source>
</evidence>
<name>A0A1I5GM53_9PSEU</name>
<dbReference type="SUPFAM" id="SSF109854">
    <property type="entry name" value="DinB/YfiT-like putative metalloenzymes"/>
    <property type="match status" value="1"/>
</dbReference>
<dbReference type="RefSeq" id="WP_167545225.1">
    <property type="nucleotide sequence ID" value="NZ_FOWC01000001.1"/>
</dbReference>
<sequence length="258" mass="28347">MTAPWGPPIDVLPLLVREEQALIGVLSDLRTPEWARPALGEWTVHDLAAHVLGLKLRRLSRDRDGHFADGTSWVSACRQLSPEVLFAMLVDSTTQLTELWKHRDLDEPAAAPLWLTVARDYAEQWVLQQQIREAAAAPLLDDPEFRTPVVDTFLRSLPQALRAVTARAGRQVTCSVEGAGRWTLRATAVGWTIDRGAARSRSPLASLATDADAFWRWCSGTLPAAEASARVQVSGDPAVCEILRGRGGRGCLSRFSPR</sequence>
<evidence type="ECO:0000313" key="2">
    <source>
        <dbReference type="Proteomes" id="UP000199137"/>
    </source>
</evidence>
<gene>
    <name evidence="1" type="ORF">SAMN05421854_1011686</name>
</gene>
<accession>A0A1I5GM53</accession>